<accession>A0ABU9N8F7</accession>
<gene>
    <name evidence="3" type="ORF">WFZ85_11050</name>
</gene>
<dbReference type="Pfam" id="PF13573">
    <property type="entry name" value="SprB"/>
    <property type="match status" value="6"/>
</dbReference>
<name>A0ABU9N8F7_9FLAO</name>
<reference evidence="3 4" key="1">
    <citation type="submission" date="2024-03" db="EMBL/GenBank/DDBJ databases">
        <title>Two novel species of the genus Flavobacterium exhibiting potentially degradation of complex polysaccharides.</title>
        <authorList>
            <person name="Lian X."/>
        </authorList>
    </citation>
    <scope>NUCLEOTIDE SEQUENCE [LARGE SCALE GENOMIC DNA]</scope>
    <source>
        <strain evidence="4">j3</strain>
    </source>
</reference>
<dbReference type="SMART" id="SM00089">
    <property type="entry name" value="PKD"/>
    <property type="match status" value="4"/>
</dbReference>
<dbReference type="SUPFAM" id="SSF49299">
    <property type="entry name" value="PKD domain"/>
    <property type="match status" value="4"/>
</dbReference>
<feature type="domain" description="PKD" evidence="1">
    <location>
        <begin position="562"/>
        <end position="614"/>
    </location>
</feature>
<sequence>MKHSYLLFLILLLQNLGLANEKKIALLPSATITGATTVCQNAASPLITFTGSGGTAPYTFTYTVTGVVGNQTISTTGTNNSVTVAVPTGTAGTFTYTLVSVADSLAPSNPVNVTGSEVVTINPQPNANMGGTGSGSTFGVFPVFRVCSNTASTLTFTNTSTTTAINTNYTINWGDGSPNFTGTTWTSLTHTYQIGLWFLTYTINANSGCSITRTFVVFVGSNPAVSLGNPGNTDICNSNSLTFPITGTTNNPPGTTYTVTFNDNSTPQVFNHPPPASVTHLFTSSSCGTTSSDGSNSYPNSFSANIVATNPCSTSSVGVVPIYVSANPQANFNSPPTACLNTQVCLTNTSQGNQVISNSCSSPSIVWSISPSTGFSIASGILGNDFSSTDYSLWLSGSDNLCLVFNTPGIYTITMKTGNKCGVDTEIKTICVQSTVTPQFTLNTTTGCTPVSVTATNNTNLANQCATPTYLWAVTHTPAFCGTTIPTIPNQTTQNASYNFTEPGTYLIRLTVTNSCGSTTTTQTVTVKKPPTVAITNIADFCQSVSLTPIVNVSPCTNTTPTYLWSFPGGTPSSATSQTAPSVTYAIAGNYTVSLAVTNECGTATAVSNSFAVQSAPTVQNETITVCGGVAFSVSPSNSTAGNTIPVGTTYSWPIPIVTGGMTGGVSGTNQTVISGTLNNSTSSVQTATYTITPKIGTCSGATFTVIVTVNPAAQVNQPIDVSVCNGATTSAVNFTTTNPSGTTFSWTNSTPSIGLAASGNGNVPSFIAVNTTNSPILATIIVTPSFSGGSATCSGVPKTFTITVNPTGEVNQPSNLIKCNGEVVSIPFSTSNSGGTTIYNWTNDTVAIGLAATGTGNISFTATNSTSTPLVATINVIPTYNNGSSICTGTSKTFTITINPSAQVNQPPSISVCNGNIVPTTTFSTLNTSGTTSYTWTNSNTAIGLSATGTGDIPAFTAINTGNSVLTATIIVTPSYLVGATSCTGSTKQFTITVSPNANVNATTDKIICNGSSLPSISFSSANTGGTTSYSWTNDTPSIGLIASGTGNIPTFMAVNTGLVPVTATISVTPSFTNGSLVCSGVTQTFTITVNPSAQVNSINNIEVCNGNSIPSIVFSTNNPGGITTYSWTNSNISIGLAASGNGNIPTFTANNTGSTPLIATITVTPTYTNTGVNCGGISQTFTITVNPSPTGLISGTVDVCLNASNPLITFTGSAGNPPYIFTYTINNGSNQTISTTSGNSISINAPTNVLGIFTYNLINVQDSNATSCLNTISQSATVTVTAAPLIDVPPTPTQSICVGGTIQNPLTVTYINGTGTPTYQWYSNTSSSTTGGTAVGTNSPSYLPSVYTVSGTYYYYVIISFSGSGCGSVTSAVAEIVVVSDPIVSTQPIATQSLCQNETPTNLTVTVSGGIGTISYQWFRTTTSTNIGGTPVGTNSSSFTPPTNSVGTFYYYCSITQSGVACSVNSNSVTVIINTSPTIVNQPSSSTVCQNGTPTTLFFTYSNGVGTPTYQWYSNSLNSNTGGSIIPNETNPTYIPPSTTTGIFYYYCVITFPDLIGSCSSVTTNVAIVTINPQSTIDIQPLPTQSICVGGTIQNPLTVTYINGTGTPTYQWYSNTSSSTTGGTAVGTNSPSYLPPVYTVSGTYYYYVIISFSGSGCGSVTSAVAEIVVVSDPIVSTQPIATQTLCQNATASALTVVASGGIGTYSYQWYSNTSNSTSGGTLINGAVTDTYTPSTSNAGTIYYYCEITQPNGIGCNVSSEISEVNVNIAPIILNNPSSSTVCLGNNPTLLSVSYLNGVGTPNYQWYSNTSSANTGGTLISGATNATYNPPATSTGTTFYYCEVTFSAISGSCSLIVSNPAEVTINPNPVIAPETTTICSSTTFTITPNTASGNIIPLGTTYTWSNPTISPAGSITGASAQNTPQTNISQTLVNSTTSPATVTYTVTPISGVCTGDNFTVTVTINPAINPNVVTNNNTCFGVNTASITTNITGGIPPYTINWTGPNGFTAATTSIANLLPGLYNVTIDDLGGCPFSNSYTIIEPADIVITVDSESDSTCFGSNNGSINISITGGTGDYFYTWTKDNIPFATTQDVSGLAPGAYEVSVTDANNCGPKTATFTITEPPLLVVSLVSQTNVLCFGAATGAITVNIVGGTPNPSALDYTYAWTGPNGFISSNQNLNSIIAGTYNLSVTDDQGCSKNLTVVITQSSEIIVNFTTTPITCFGANNASITATISGGNAPYQFQWNNLATTLNQTNLSAGTYTITVTDNVGCSKVQNIIIPEAPLFTVNPIVTNVTCFGANNGSINLNLTGGIAPVALTWSDGSTAGLIRNNLPPGTYTATISDGTPCFIVRTFTIIQPQALVLAATTTNPLDCNTANNGSINLIVSGGTSPFTYTWSNGATTEDLSNLNAGNYFVTVTDSNNCVITGQYNLVRPAPIQIAVTTQTDFDCATREVTQNFVAQASGGIPPYQYQWSSGTVSGANNQIMNSTVNGTVILTVTDSASCTANYTVDVDNPVIGNASFEATSFGYATYGIYSIGDPIQFNSTITGDYLSVRWDFGDGTFSTELNPVHTYQIPRDYIVTQTVTYPFGCIYVQTISLVVEKGYLLVVPTAFTPNRDTLNDTYRPVTKRLKDVQLDIYDTWGSLIYSEKGDVLIGWDGTIKGFNAENGNYYSKVKAETFYGTIVNENQTFVLIK</sequence>
<dbReference type="Gene3D" id="2.60.40.2700">
    <property type="match status" value="2"/>
</dbReference>
<dbReference type="NCBIfam" id="TIGR04131">
    <property type="entry name" value="Bac_Flav_CTERM"/>
    <property type="match status" value="1"/>
</dbReference>
<dbReference type="Proteomes" id="UP001460072">
    <property type="component" value="Unassembled WGS sequence"/>
</dbReference>
<feature type="domain" description="Ig-like" evidence="2">
    <location>
        <begin position="1384"/>
        <end position="1472"/>
    </location>
</feature>
<dbReference type="Pfam" id="PF19406">
    <property type="entry name" value="PKD_5"/>
    <property type="match status" value="2"/>
</dbReference>
<evidence type="ECO:0000313" key="3">
    <source>
        <dbReference type="EMBL" id="MEM0543154.1"/>
    </source>
</evidence>
<dbReference type="Gene3D" id="2.60.40.10">
    <property type="entry name" value="Immunoglobulins"/>
    <property type="match status" value="6"/>
</dbReference>
<evidence type="ECO:0000259" key="2">
    <source>
        <dbReference type="PROSITE" id="PS50835"/>
    </source>
</evidence>
<dbReference type="PROSITE" id="PS50093">
    <property type="entry name" value="PKD"/>
    <property type="match status" value="3"/>
</dbReference>
<dbReference type="EMBL" id="JBCGDO010000014">
    <property type="protein sequence ID" value="MEM0543154.1"/>
    <property type="molecule type" value="Genomic_DNA"/>
</dbReference>
<dbReference type="InterPro" id="IPR000601">
    <property type="entry name" value="PKD_dom"/>
</dbReference>
<dbReference type="InterPro" id="IPR026341">
    <property type="entry name" value="T9SS_type_B"/>
</dbReference>
<dbReference type="InterPro" id="IPR022409">
    <property type="entry name" value="PKD/Chitinase_dom"/>
</dbReference>
<organism evidence="3 4">
    <name type="scientific">Flavobacterium aureirubrum</name>
    <dbReference type="NCBI Taxonomy" id="3133147"/>
    <lineage>
        <taxon>Bacteria</taxon>
        <taxon>Pseudomonadati</taxon>
        <taxon>Bacteroidota</taxon>
        <taxon>Flavobacteriia</taxon>
        <taxon>Flavobacteriales</taxon>
        <taxon>Flavobacteriaceae</taxon>
        <taxon>Flavobacterium</taxon>
    </lineage>
</organism>
<dbReference type="Pfam" id="PF13585">
    <property type="entry name" value="CHU_C"/>
    <property type="match status" value="1"/>
</dbReference>
<comment type="caution">
    <text evidence="3">The sequence shown here is derived from an EMBL/GenBank/DDBJ whole genome shotgun (WGS) entry which is preliminary data.</text>
</comment>
<dbReference type="Pfam" id="PF18911">
    <property type="entry name" value="PKD_4"/>
    <property type="match status" value="1"/>
</dbReference>
<keyword evidence="4" id="KW-1185">Reference proteome</keyword>
<feature type="domain" description="Ig-like" evidence="2">
    <location>
        <begin position="1675"/>
        <end position="1764"/>
    </location>
</feature>
<evidence type="ECO:0000313" key="4">
    <source>
        <dbReference type="Proteomes" id="UP001460072"/>
    </source>
</evidence>
<dbReference type="Gene3D" id="2.60.40.740">
    <property type="match status" value="2"/>
</dbReference>
<protein>
    <submittedName>
        <fullName evidence="3">PKD domain-containing protein</fullName>
    </submittedName>
</protein>
<feature type="domain" description="PKD" evidence="1">
    <location>
        <begin position="469"/>
        <end position="527"/>
    </location>
</feature>
<dbReference type="InterPro" id="IPR007110">
    <property type="entry name" value="Ig-like_dom"/>
</dbReference>
<proteinExistence type="predicted"/>
<evidence type="ECO:0000259" key="1">
    <source>
        <dbReference type="PROSITE" id="PS50093"/>
    </source>
</evidence>
<dbReference type="InterPro" id="IPR035986">
    <property type="entry name" value="PKD_dom_sf"/>
</dbReference>
<dbReference type="PROSITE" id="PS50835">
    <property type="entry name" value="IG_LIKE"/>
    <property type="match status" value="2"/>
</dbReference>
<dbReference type="InterPro" id="IPR013783">
    <property type="entry name" value="Ig-like_fold"/>
</dbReference>
<feature type="domain" description="PKD" evidence="1">
    <location>
        <begin position="2545"/>
        <end position="2606"/>
    </location>
</feature>
<dbReference type="RefSeq" id="WP_342696352.1">
    <property type="nucleotide sequence ID" value="NZ_JBCGDO010000014.1"/>
</dbReference>
<dbReference type="InterPro" id="IPR025667">
    <property type="entry name" value="SprB_repeat"/>
</dbReference>
<dbReference type="Pfam" id="PF00801">
    <property type="entry name" value="PKD"/>
    <property type="match status" value="1"/>
</dbReference>
<dbReference type="InterPro" id="IPR045828">
    <property type="entry name" value="PKD_Bacteroidetes"/>
</dbReference>